<evidence type="ECO:0000313" key="1">
    <source>
        <dbReference type="Proteomes" id="UP001732720"/>
    </source>
</evidence>
<evidence type="ECO:0000313" key="2">
    <source>
        <dbReference type="RefSeq" id="XP_073928040.1"/>
    </source>
</evidence>
<reference evidence="2" key="1">
    <citation type="submission" date="2025-08" db="UniProtKB">
        <authorList>
            <consortium name="RefSeq"/>
        </authorList>
    </citation>
    <scope>IDENTIFICATION</scope>
</reference>
<accession>A0AC58MF76</accession>
<keyword evidence="1" id="KW-1185">Reference proteome</keyword>
<dbReference type="Proteomes" id="UP001732720">
    <property type="component" value="Chromosome 4"/>
</dbReference>
<gene>
    <name evidence="2" type="primary">Fbxo36</name>
</gene>
<protein>
    <submittedName>
        <fullName evidence="2">F-box only protein 36 isoform X1</fullName>
    </submittedName>
</protein>
<name>A0AC58MF76_CASCN</name>
<organism evidence="1 2">
    <name type="scientific">Castor canadensis</name>
    <name type="common">American beaver</name>
    <dbReference type="NCBI Taxonomy" id="51338"/>
    <lineage>
        <taxon>Eukaryota</taxon>
        <taxon>Metazoa</taxon>
        <taxon>Chordata</taxon>
        <taxon>Craniata</taxon>
        <taxon>Vertebrata</taxon>
        <taxon>Euteleostomi</taxon>
        <taxon>Mammalia</taxon>
        <taxon>Eutheria</taxon>
        <taxon>Euarchontoglires</taxon>
        <taxon>Glires</taxon>
        <taxon>Rodentia</taxon>
        <taxon>Castorimorpha</taxon>
        <taxon>Castoridae</taxon>
        <taxon>Castor</taxon>
    </lineage>
</organism>
<dbReference type="RefSeq" id="XP_073928040.1">
    <property type="nucleotide sequence ID" value="XM_074071939.1"/>
</dbReference>
<sequence>MASWLPETLFEIVRQGQAPSKNYYQLLVTRSQSEEGRPPDDPGARTPEWSSEPALSCPWNVEHLPGERPRWPRRQVSTAPPRTGLGLLYLRDSPSCRRIQSGTHCHYRVTPTGTWRPAGQTTPPNEDSYLQ</sequence>
<proteinExistence type="predicted"/>